<keyword evidence="6 11" id="KW-0548">Nucleotidyltransferase</keyword>
<keyword evidence="4 11" id="KW-0662">Pyridine nucleotide biosynthesis</keyword>
<reference evidence="13" key="1">
    <citation type="journal article" date="2021" name="PeerJ">
        <title>Extensive microbial diversity within the chicken gut microbiome revealed by metagenomics and culture.</title>
        <authorList>
            <person name="Gilroy R."/>
            <person name="Ravi A."/>
            <person name="Getino M."/>
            <person name="Pursley I."/>
            <person name="Horton D.L."/>
            <person name="Alikhan N.F."/>
            <person name="Baker D."/>
            <person name="Gharbi K."/>
            <person name="Hall N."/>
            <person name="Watson M."/>
            <person name="Adriaenssens E.M."/>
            <person name="Foster-Nyarko E."/>
            <person name="Jarju S."/>
            <person name="Secka A."/>
            <person name="Antonio M."/>
            <person name="Oren A."/>
            <person name="Chaudhuri R.R."/>
            <person name="La Ragione R."/>
            <person name="Hildebrand F."/>
            <person name="Pallen M.J."/>
        </authorList>
    </citation>
    <scope>NUCLEOTIDE SEQUENCE</scope>
    <source>
        <strain evidence="13">9264</strain>
    </source>
</reference>
<organism evidence="13 14">
    <name type="scientific">Candidatus Paenalcaligenes intestinipullorum</name>
    <dbReference type="NCBI Taxonomy" id="2838718"/>
    <lineage>
        <taxon>Bacteria</taxon>
        <taxon>Pseudomonadati</taxon>
        <taxon>Pseudomonadota</taxon>
        <taxon>Betaproteobacteria</taxon>
        <taxon>Burkholderiales</taxon>
        <taxon>Alcaligenaceae</taxon>
        <taxon>Paenalcaligenes</taxon>
    </lineage>
</organism>
<evidence type="ECO:0000256" key="3">
    <source>
        <dbReference type="ARBA" id="ARBA00009014"/>
    </source>
</evidence>
<comment type="catalytic activity">
    <reaction evidence="10 11">
        <text>nicotinate beta-D-ribonucleotide + ATP + H(+) = deamido-NAD(+) + diphosphate</text>
        <dbReference type="Rhea" id="RHEA:22860"/>
        <dbReference type="ChEBI" id="CHEBI:15378"/>
        <dbReference type="ChEBI" id="CHEBI:30616"/>
        <dbReference type="ChEBI" id="CHEBI:33019"/>
        <dbReference type="ChEBI" id="CHEBI:57502"/>
        <dbReference type="ChEBI" id="CHEBI:58437"/>
        <dbReference type="EC" id="2.7.7.18"/>
    </reaction>
</comment>
<evidence type="ECO:0000256" key="5">
    <source>
        <dbReference type="ARBA" id="ARBA00022679"/>
    </source>
</evidence>
<dbReference type="GO" id="GO:0005524">
    <property type="term" value="F:ATP binding"/>
    <property type="evidence" value="ECO:0007669"/>
    <property type="project" value="UniProtKB-KW"/>
</dbReference>
<evidence type="ECO:0000313" key="13">
    <source>
        <dbReference type="EMBL" id="HJD44898.1"/>
    </source>
</evidence>
<gene>
    <name evidence="11 13" type="primary">nadD</name>
    <name evidence="13" type="ORF">H9906_07720</name>
</gene>
<evidence type="ECO:0000256" key="7">
    <source>
        <dbReference type="ARBA" id="ARBA00022741"/>
    </source>
</evidence>
<keyword evidence="5 11" id="KW-0808">Transferase</keyword>
<keyword evidence="7 11" id="KW-0547">Nucleotide-binding</keyword>
<sequence>MAQPHIGLLGGSFDPVHLAHTALANCALEQLHLDQVQLIPAGDPWQRAPLKADASHRLAMLKVACAPYPSLMVNPIELERSGPTYTLETLLALPTGPRYFWILGADQLHNFCSWRGWQQILEQVELAVAARPGTPNLAPPEAMQRMLETTHRRLHYLSFTPSTISATEIRQCLQQGRSTTGMLDPAVFQYIQAHELYEVSRASNF</sequence>
<dbReference type="CDD" id="cd02165">
    <property type="entry name" value="NMNAT"/>
    <property type="match status" value="1"/>
</dbReference>
<dbReference type="PANTHER" id="PTHR39321:SF3">
    <property type="entry name" value="PHOSPHOPANTETHEINE ADENYLYLTRANSFERASE"/>
    <property type="match status" value="1"/>
</dbReference>
<comment type="pathway">
    <text evidence="2 11">Cofactor biosynthesis; NAD(+) biosynthesis; deamido-NAD(+) from nicotinate D-ribonucleotide: step 1/1.</text>
</comment>
<reference evidence="13" key="2">
    <citation type="submission" date="2021-04" db="EMBL/GenBank/DDBJ databases">
        <authorList>
            <person name="Gilroy R."/>
        </authorList>
    </citation>
    <scope>NUCLEOTIDE SEQUENCE</scope>
    <source>
        <strain evidence="13">9264</strain>
    </source>
</reference>
<proteinExistence type="inferred from homology"/>
<dbReference type="EC" id="2.7.7.18" evidence="11"/>
<accession>A0A9D2U9N6</accession>
<evidence type="ECO:0000256" key="8">
    <source>
        <dbReference type="ARBA" id="ARBA00022840"/>
    </source>
</evidence>
<evidence type="ECO:0000256" key="6">
    <source>
        <dbReference type="ARBA" id="ARBA00022695"/>
    </source>
</evidence>
<dbReference type="GO" id="GO:0004515">
    <property type="term" value="F:nicotinate-nucleotide adenylyltransferase activity"/>
    <property type="evidence" value="ECO:0007669"/>
    <property type="project" value="UniProtKB-UniRule"/>
</dbReference>
<name>A0A9D2U9N6_9BURK</name>
<dbReference type="InterPro" id="IPR014729">
    <property type="entry name" value="Rossmann-like_a/b/a_fold"/>
</dbReference>
<dbReference type="Pfam" id="PF01467">
    <property type="entry name" value="CTP_transf_like"/>
    <property type="match status" value="1"/>
</dbReference>
<evidence type="ECO:0000256" key="4">
    <source>
        <dbReference type="ARBA" id="ARBA00022642"/>
    </source>
</evidence>
<dbReference type="PANTHER" id="PTHR39321">
    <property type="entry name" value="NICOTINATE-NUCLEOTIDE ADENYLYLTRANSFERASE-RELATED"/>
    <property type="match status" value="1"/>
</dbReference>
<dbReference type="HAMAP" id="MF_00244">
    <property type="entry name" value="NaMN_adenylyltr"/>
    <property type="match status" value="1"/>
</dbReference>
<dbReference type="GO" id="GO:0009435">
    <property type="term" value="P:NAD+ biosynthetic process"/>
    <property type="evidence" value="ECO:0007669"/>
    <property type="project" value="UniProtKB-UniRule"/>
</dbReference>
<dbReference type="Proteomes" id="UP000823889">
    <property type="component" value="Unassembled WGS sequence"/>
</dbReference>
<comment type="similarity">
    <text evidence="3 11">Belongs to the NadD family.</text>
</comment>
<dbReference type="EMBL" id="DWUQ01000158">
    <property type="protein sequence ID" value="HJD44898.1"/>
    <property type="molecule type" value="Genomic_DNA"/>
</dbReference>
<comment type="caution">
    <text evidence="13">The sequence shown here is derived from an EMBL/GenBank/DDBJ whole genome shotgun (WGS) entry which is preliminary data.</text>
</comment>
<dbReference type="InterPro" id="IPR005248">
    <property type="entry name" value="NadD/NMNAT"/>
</dbReference>
<evidence type="ECO:0000313" key="14">
    <source>
        <dbReference type="Proteomes" id="UP000823889"/>
    </source>
</evidence>
<dbReference type="InterPro" id="IPR004821">
    <property type="entry name" value="Cyt_trans-like"/>
</dbReference>
<dbReference type="Gene3D" id="3.40.50.620">
    <property type="entry name" value="HUPs"/>
    <property type="match status" value="1"/>
</dbReference>
<dbReference type="SUPFAM" id="SSF52374">
    <property type="entry name" value="Nucleotidylyl transferase"/>
    <property type="match status" value="1"/>
</dbReference>
<comment type="function">
    <text evidence="1 11">Catalyzes the reversible adenylation of nicotinate mononucleotide (NaMN) to nicotinic acid adenine dinucleotide (NaAD).</text>
</comment>
<evidence type="ECO:0000256" key="2">
    <source>
        <dbReference type="ARBA" id="ARBA00005019"/>
    </source>
</evidence>
<keyword evidence="8 11" id="KW-0067">ATP-binding</keyword>
<dbReference type="AlphaFoldDB" id="A0A9D2U9N6"/>
<dbReference type="NCBIfam" id="TIGR00482">
    <property type="entry name" value="nicotinate (nicotinamide) nucleotide adenylyltransferase"/>
    <property type="match status" value="1"/>
</dbReference>
<evidence type="ECO:0000256" key="9">
    <source>
        <dbReference type="ARBA" id="ARBA00023027"/>
    </source>
</evidence>
<evidence type="ECO:0000259" key="12">
    <source>
        <dbReference type="Pfam" id="PF01467"/>
    </source>
</evidence>
<evidence type="ECO:0000256" key="11">
    <source>
        <dbReference type="HAMAP-Rule" id="MF_00244"/>
    </source>
</evidence>
<feature type="domain" description="Cytidyltransferase-like" evidence="12">
    <location>
        <begin position="8"/>
        <end position="171"/>
    </location>
</feature>
<protein>
    <recommendedName>
        <fullName evidence="11">Probable nicotinate-nucleotide adenylyltransferase</fullName>
        <ecNumber evidence="11">2.7.7.18</ecNumber>
    </recommendedName>
    <alternativeName>
        <fullName evidence="11">Deamido-NAD(+) diphosphorylase</fullName>
    </alternativeName>
    <alternativeName>
        <fullName evidence="11">Deamido-NAD(+) pyrophosphorylase</fullName>
    </alternativeName>
    <alternativeName>
        <fullName evidence="11">Nicotinate mononucleotide adenylyltransferase</fullName>
        <shortName evidence="11">NaMN adenylyltransferase</shortName>
    </alternativeName>
</protein>
<evidence type="ECO:0000256" key="10">
    <source>
        <dbReference type="ARBA" id="ARBA00048721"/>
    </source>
</evidence>
<evidence type="ECO:0000256" key="1">
    <source>
        <dbReference type="ARBA" id="ARBA00002324"/>
    </source>
</evidence>
<keyword evidence="9 11" id="KW-0520">NAD</keyword>